<feature type="compositionally biased region" description="Low complexity" evidence="7">
    <location>
        <begin position="45"/>
        <end position="57"/>
    </location>
</feature>
<dbReference type="Pfam" id="PF00034">
    <property type="entry name" value="Cytochrom_C"/>
    <property type="match status" value="1"/>
</dbReference>
<dbReference type="AlphaFoldDB" id="A0A7W3FN72"/>
<gene>
    <name evidence="10" type="ORF">H4O11_12800</name>
</gene>
<keyword evidence="2 6" id="KW-0349">Heme</keyword>
<evidence type="ECO:0000259" key="9">
    <source>
        <dbReference type="PROSITE" id="PS51007"/>
    </source>
</evidence>
<keyword evidence="8" id="KW-0732">Signal</keyword>
<feature type="domain" description="Cytochrome c" evidence="9">
    <location>
        <begin position="57"/>
        <end position="144"/>
    </location>
</feature>
<evidence type="ECO:0000313" key="11">
    <source>
        <dbReference type="Proteomes" id="UP000547058"/>
    </source>
</evidence>
<dbReference type="RefSeq" id="WP_182339810.1">
    <property type="nucleotide sequence ID" value="NZ_JACGXS010000006.1"/>
</dbReference>
<dbReference type="PANTHER" id="PTHR33751:SF9">
    <property type="entry name" value="CYTOCHROME C4"/>
    <property type="match status" value="1"/>
</dbReference>
<dbReference type="GO" id="GO:0020037">
    <property type="term" value="F:heme binding"/>
    <property type="evidence" value="ECO:0007669"/>
    <property type="project" value="InterPro"/>
</dbReference>
<dbReference type="GO" id="GO:0009055">
    <property type="term" value="F:electron transfer activity"/>
    <property type="evidence" value="ECO:0007669"/>
    <property type="project" value="InterPro"/>
</dbReference>
<evidence type="ECO:0000256" key="1">
    <source>
        <dbReference type="ARBA" id="ARBA00022448"/>
    </source>
</evidence>
<evidence type="ECO:0000256" key="8">
    <source>
        <dbReference type="SAM" id="SignalP"/>
    </source>
</evidence>
<keyword evidence="5 6" id="KW-0408">Iron</keyword>
<proteinExistence type="predicted"/>
<evidence type="ECO:0000256" key="7">
    <source>
        <dbReference type="SAM" id="MobiDB-lite"/>
    </source>
</evidence>
<feature type="region of interest" description="Disordered" evidence="7">
    <location>
        <begin position="24"/>
        <end position="67"/>
    </location>
</feature>
<dbReference type="GO" id="GO:0046872">
    <property type="term" value="F:metal ion binding"/>
    <property type="evidence" value="ECO:0007669"/>
    <property type="project" value="UniProtKB-KW"/>
</dbReference>
<dbReference type="EMBL" id="JACGXS010000006">
    <property type="protein sequence ID" value="MBA8682678.1"/>
    <property type="molecule type" value="Genomic_DNA"/>
</dbReference>
<protein>
    <submittedName>
        <fullName evidence="10">Cytochrome c</fullName>
    </submittedName>
</protein>
<dbReference type="Gene3D" id="1.10.760.10">
    <property type="entry name" value="Cytochrome c-like domain"/>
    <property type="match status" value="1"/>
</dbReference>
<evidence type="ECO:0000256" key="6">
    <source>
        <dbReference type="PROSITE-ProRule" id="PRU00433"/>
    </source>
</evidence>
<dbReference type="PANTHER" id="PTHR33751">
    <property type="entry name" value="CBB3-TYPE CYTOCHROME C OXIDASE SUBUNIT FIXP"/>
    <property type="match status" value="1"/>
</dbReference>
<evidence type="ECO:0000313" key="10">
    <source>
        <dbReference type="EMBL" id="MBA8682678.1"/>
    </source>
</evidence>
<dbReference type="InterPro" id="IPR036909">
    <property type="entry name" value="Cyt_c-like_dom_sf"/>
</dbReference>
<name>A0A7W3FN72_9GAMM</name>
<evidence type="ECO:0000256" key="3">
    <source>
        <dbReference type="ARBA" id="ARBA00022723"/>
    </source>
</evidence>
<feature type="chain" id="PRO_5031421902" evidence="8">
    <location>
        <begin position="29"/>
        <end position="154"/>
    </location>
</feature>
<keyword evidence="3 6" id="KW-0479">Metal-binding</keyword>
<reference evidence="10 11" key="1">
    <citation type="submission" date="2020-08" db="EMBL/GenBank/DDBJ databases">
        <title>Stenotrophomonas tumulicola JCM 30961.</title>
        <authorList>
            <person name="Deng Y."/>
        </authorList>
    </citation>
    <scope>NUCLEOTIDE SEQUENCE [LARGE SCALE GENOMIC DNA]</scope>
    <source>
        <strain evidence="10 11">JCM 30961</strain>
    </source>
</reference>
<feature type="signal peptide" evidence="8">
    <location>
        <begin position="1"/>
        <end position="28"/>
    </location>
</feature>
<comment type="caution">
    <text evidence="10">The sequence shown here is derived from an EMBL/GenBank/DDBJ whole genome shotgun (WGS) entry which is preliminary data.</text>
</comment>
<keyword evidence="4" id="KW-0249">Electron transport</keyword>
<evidence type="ECO:0000256" key="4">
    <source>
        <dbReference type="ARBA" id="ARBA00022982"/>
    </source>
</evidence>
<keyword evidence="11" id="KW-1185">Reference proteome</keyword>
<keyword evidence="1" id="KW-0813">Transport</keyword>
<accession>A0A7W3FN72</accession>
<evidence type="ECO:0000256" key="2">
    <source>
        <dbReference type="ARBA" id="ARBA00022617"/>
    </source>
</evidence>
<dbReference type="SUPFAM" id="SSF46626">
    <property type="entry name" value="Cytochrome c"/>
    <property type="match status" value="1"/>
</dbReference>
<dbReference type="InterPro" id="IPR009056">
    <property type="entry name" value="Cyt_c-like_dom"/>
</dbReference>
<evidence type="ECO:0000256" key="5">
    <source>
        <dbReference type="ARBA" id="ARBA00023004"/>
    </source>
</evidence>
<dbReference type="Proteomes" id="UP000547058">
    <property type="component" value="Unassembled WGS sequence"/>
</dbReference>
<sequence length="154" mass="15856">MSKAAPFTRHAIALSVAMLLAACSPSHEDPSTQSPDQPGQASGDLPGASSSAGLPSGRIAAGEARAQVKGKATGQSCIDCHGADGNAPIDPTYPKLGGQYSDYLAHSLQAYRSGDRQHALMAPQATGLSDQEIADLAAYFASRPTQLRDLHGVK</sequence>
<feature type="compositionally biased region" description="Polar residues" evidence="7">
    <location>
        <begin position="31"/>
        <end position="40"/>
    </location>
</feature>
<dbReference type="PROSITE" id="PS51007">
    <property type="entry name" value="CYTC"/>
    <property type="match status" value="1"/>
</dbReference>
<dbReference type="PROSITE" id="PS51257">
    <property type="entry name" value="PROKAR_LIPOPROTEIN"/>
    <property type="match status" value="1"/>
</dbReference>
<organism evidence="10 11">
    <name type="scientific">Stenotrophomonas tumulicola</name>
    <dbReference type="NCBI Taxonomy" id="1685415"/>
    <lineage>
        <taxon>Bacteria</taxon>
        <taxon>Pseudomonadati</taxon>
        <taxon>Pseudomonadota</taxon>
        <taxon>Gammaproteobacteria</taxon>
        <taxon>Lysobacterales</taxon>
        <taxon>Lysobacteraceae</taxon>
        <taxon>Stenotrophomonas</taxon>
    </lineage>
</organism>
<dbReference type="InterPro" id="IPR050597">
    <property type="entry name" value="Cytochrome_c_Oxidase_Subunit"/>
</dbReference>